<accession>A0A940IEA6</accession>
<dbReference type="AlphaFoldDB" id="A0A940IEA6"/>
<feature type="transmembrane region" description="Helical" evidence="1">
    <location>
        <begin position="12"/>
        <end position="29"/>
    </location>
</feature>
<gene>
    <name evidence="2" type="ORF">IAC51_05470</name>
</gene>
<reference evidence="2" key="2">
    <citation type="journal article" date="2021" name="PeerJ">
        <title>Extensive microbial diversity within the chicken gut microbiome revealed by metagenomics and culture.</title>
        <authorList>
            <person name="Gilroy R."/>
            <person name="Ravi A."/>
            <person name="Getino M."/>
            <person name="Pursley I."/>
            <person name="Horton D.L."/>
            <person name="Alikhan N.F."/>
            <person name="Baker D."/>
            <person name="Gharbi K."/>
            <person name="Hall N."/>
            <person name="Watson M."/>
            <person name="Adriaenssens E.M."/>
            <person name="Foster-Nyarko E."/>
            <person name="Jarju S."/>
            <person name="Secka A."/>
            <person name="Antonio M."/>
            <person name="Oren A."/>
            <person name="Chaudhuri R.R."/>
            <person name="La Ragione R."/>
            <person name="Hildebrand F."/>
            <person name="Pallen M.J."/>
        </authorList>
    </citation>
    <scope>NUCLEOTIDE SEQUENCE</scope>
    <source>
        <strain evidence="2">3924</strain>
    </source>
</reference>
<comment type="caution">
    <text evidence="2">The sequence shown here is derived from an EMBL/GenBank/DDBJ whole genome shotgun (WGS) entry which is preliminary data.</text>
</comment>
<evidence type="ECO:0000313" key="3">
    <source>
        <dbReference type="Proteomes" id="UP000712007"/>
    </source>
</evidence>
<organism evidence="2 3">
    <name type="scientific">Candidatus Aphodosoma intestinipullorum</name>
    <dbReference type="NCBI Taxonomy" id="2840674"/>
    <lineage>
        <taxon>Bacteria</taxon>
        <taxon>Pseudomonadati</taxon>
        <taxon>Bacteroidota</taxon>
        <taxon>Bacteroidia</taxon>
        <taxon>Bacteroidales</taxon>
        <taxon>Candidatus Aphodosoma</taxon>
    </lineage>
</organism>
<protein>
    <submittedName>
        <fullName evidence="2">DUF3098 domain-containing protein</fullName>
    </submittedName>
</protein>
<sequence>MKNFALHKQNYIIIAVSVLLIILGFILMYGSKTEVEFNPDVFSFRRITLAPIVCMAGFVLMIFGIMWKKKEGDN</sequence>
<dbReference type="EMBL" id="JADIMV010000094">
    <property type="protein sequence ID" value="MBO8440083.1"/>
    <property type="molecule type" value="Genomic_DNA"/>
</dbReference>
<reference evidence="2" key="1">
    <citation type="submission" date="2020-10" db="EMBL/GenBank/DDBJ databases">
        <authorList>
            <person name="Gilroy R."/>
        </authorList>
    </citation>
    <scope>NUCLEOTIDE SEQUENCE</scope>
    <source>
        <strain evidence="2">3924</strain>
    </source>
</reference>
<keyword evidence="1" id="KW-0472">Membrane</keyword>
<feature type="transmembrane region" description="Helical" evidence="1">
    <location>
        <begin position="49"/>
        <end position="67"/>
    </location>
</feature>
<dbReference type="Pfam" id="PF11297">
    <property type="entry name" value="DUF3098"/>
    <property type="match status" value="1"/>
</dbReference>
<proteinExistence type="predicted"/>
<evidence type="ECO:0000256" key="1">
    <source>
        <dbReference type="SAM" id="Phobius"/>
    </source>
</evidence>
<name>A0A940IEA6_9BACT</name>
<keyword evidence="1" id="KW-0812">Transmembrane</keyword>
<dbReference type="Proteomes" id="UP000712007">
    <property type="component" value="Unassembled WGS sequence"/>
</dbReference>
<evidence type="ECO:0000313" key="2">
    <source>
        <dbReference type="EMBL" id="MBO8440083.1"/>
    </source>
</evidence>
<dbReference type="InterPro" id="IPR021448">
    <property type="entry name" value="DUF3098"/>
</dbReference>
<keyword evidence="1" id="KW-1133">Transmembrane helix</keyword>